<organism evidence="1 2">
    <name type="scientific">Bauhinia variegata</name>
    <name type="common">Purple orchid tree</name>
    <name type="synonym">Phanera variegata</name>
    <dbReference type="NCBI Taxonomy" id="167791"/>
    <lineage>
        <taxon>Eukaryota</taxon>
        <taxon>Viridiplantae</taxon>
        <taxon>Streptophyta</taxon>
        <taxon>Embryophyta</taxon>
        <taxon>Tracheophyta</taxon>
        <taxon>Spermatophyta</taxon>
        <taxon>Magnoliopsida</taxon>
        <taxon>eudicotyledons</taxon>
        <taxon>Gunneridae</taxon>
        <taxon>Pentapetalae</taxon>
        <taxon>rosids</taxon>
        <taxon>fabids</taxon>
        <taxon>Fabales</taxon>
        <taxon>Fabaceae</taxon>
        <taxon>Cercidoideae</taxon>
        <taxon>Cercideae</taxon>
        <taxon>Bauhiniinae</taxon>
        <taxon>Bauhinia</taxon>
    </lineage>
</organism>
<protein>
    <submittedName>
        <fullName evidence="1">Uncharacterized protein</fullName>
    </submittedName>
</protein>
<sequence>MAEFLLNSTPPFLLILFIFLFIFSQTSSLSADQTSKTYILRIDSESKPSIFPTHYHWYTSEFTEPTRILHVYDTVFHGFSAVLTQDQVASVSQHPSVLAVFQDRRRELHTTRSPQFIGLRNQRGLWSESDYGSDVIIGVFDTGIWPERRSFSDSNLGPIPSRWKGTCETGVRFTARNCNKKLIGARFFSKGHEANSPGPLNPINETLEFLSPRDADGHGTHTASTAAGRYAFQASMSGYASGIAKGVAPKARLAVYKVCWAKSGCFDSDILAAFDTAVNDGVDVISISIGGGDGIASPYYLDPIAIGSYGAVARGVFVSSSAGNDGPSGMSVTNVAAWLMTVGAGTIDRNFPAEVILGDGRRLSGVSLYSGAPLKGKMYQLVYPGKSGILSDSLCMENSLDPTIVRGKIVICDRGSSPRVAKGLVVKKAGGVGMILANGISNGEGLVGDAHLLPACAVGADEGDAIKAYISSSRNPTATIDFKGTLLGIKPAPVLASFSARGPNGLNPEILKPDLIAPGVNILAAWTDAVGPTGLDSDSRRTEFNILSGTSMACPHVSGAAALLKSAHPDWSPAAIRSAMMTTAAIVDNRNQPMIDEATGNASTPYDFGAGHLNLDLAMDPGLVYDITSNDYVKFLCGIGYGLKVIQVITRSPVRCPVKKPLPENLNYPSLVALLPSSAKGVATKTFIRTVTNVGPPNSVYRVKVESQPKGVTVSVKPSLLVFTPAIRKRSFVVTMTADSRNLEVGQSGALFGSLSWTDGKHVVRSPIVVTQIRPL</sequence>
<keyword evidence="2" id="KW-1185">Reference proteome</keyword>
<name>A0ACB9KKX5_BAUVA</name>
<proteinExistence type="predicted"/>
<accession>A0ACB9KKX5</accession>
<evidence type="ECO:0000313" key="1">
    <source>
        <dbReference type="EMBL" id="KAI4297754.1"/>
    </source>
</evidence>
<reference evidence="1 2" key="1">
    <citation type="journal article" date="2022" name="DNA Res.">
        <title>Chromosomal-level genome assembly of the orchid tree Bauhinia variegata (Leguminosae; Cercidoideae) supports the allotetraploid origin hypothesis of Bauhinia.</title>
        <authorList>
            <person name="Zhong Y."/>
            <person name="Chen Y."/>
            <person name="Zheng D."/>
            <person name="Pang J."/>
            <person name="Liu Y."/>
            <person name="Luo S."/>
            <person name="Meng S."/>
            <person name="Qian L."/>
            <person name="Wei D."/>
            <person name="Dai S."/>
            <person name="Zhou R."/>
        </authorList>
    </citation>
    <scope>NUCLEOTIDE SEQUENCE [LARGE SCALE GENOMIC DNA]</scope>
    <source>
        <strain evidence="1">BV-YZ2020</strain>
    </source>
</reference>
<dbReference type="Proteomes" id="UP000828941">
    <property type="component" value="Chromosome 14"/>
</dbReference>
<dbReference type="EMBL" id="CM039439">
    <property type="protein sequence ID" value="KAI4297754.1"/>
    <property type="molecule type" value="Genomic_DNA"/>
</dbReference>
<comment type="caution">
    <text evidence="1">The sequence shown here is derived from an EMBL/GenBank/DDBJ whole genome shotgun (WGS) entry which is preliminary data.</text>
</comment>
<gene>
    <name evidence="1" type="ORF">L6164_037624</name>
</gene>
<evidence type="ECO:0000313" key="2">
    <source>
        <dbReference type="Proteomes" id="UP000828941"/>
    </source>
</evidence>